<evidence type="ECO:0000256" key="1">
    <source>
        <dbReference type="SAM" id="MobiDB-lite"/>
    </source>
</evidence>
<feature type="region of interest" description="Disordered" evidence="1">
    <location>
        <begin position="1"/>
        <end position="21"/>
    </location>
</feature>
<organism evidence="2 3">
    <name type="scientific">Bacillus mycoides</name>
    <dbReference type="NCBI Taxonomy" id="1405"/>
    <lineage>
        <taxon>Bacteria</taxon>
        <taxon>Bacillati</taxon>
        <taxon>Bacillota</taxon>
        <taxon>Bacilli</taxon>
        <taxon>Bacillales</taxon>
        <taxon>Bacillaceae</taxon>
        <taxon>Bacillus</taxon>
        <taxon>Bacillus cereus group</taxon>
    </lineage>
</organism>
<sequence>MRYMSTVSGQAKRSDGAPSKNEGVSLVTIICLHQMIK</sequence>
<proteinExistence type="predicted"/>
<feature type="compositionally biased region" description="Polar residues" evidence="1">
    <location>
        <begin position="1"/>
        <end position="11"/>
    </location>
</feature>
<evidence type="ECO:0000313" key="2">
    <source>
        <dbReference type="EMBL" id="OSX89617.1"/>
    </source>
</evidence>
<dbReference type="Proteomes" id="UP000194131">
    <property type="component" value="Unassembled WGS sequence"/>
</dbReference>
<comment type="caution">
    <text evidence="2">The sequence shown here is derived from an EMBL/GenBank/DDBJ whole genome shotgun (WGS) entry which is preliminary data.</text>
</comment>
<dbReference type="EMBL" id="MRWU01000029">
    <property type="protein sequence ID" value="OSX89617.1"/>
    <property type="molecule type" value="Genomic_DNA"/>
</dbReference>
<protein>
    <submittedName>
        <fullName evidence="2">Uncharacterized protein</fullName>
    </submittedName>
</protein>
<dbReference type="AlphaFoldDB" id="A0AAP8BCE4"/>
<evidence type="ECO:0000313" key="3">
    <source>
        <dbReference type="Proteomes" id="UP000194131"/>
    </source>
</evidence>
<accession>A0AAP8BCE4</accession>
<name>A0AAP8BCE4_BACMY</name>
<reference evidence="2 3" key="1">
    <citation type="submission" date="2016-12" db="EMBL/GenBank/DDBJ databases">
        <title>Genome Sequences of Twelve Sporeforming Bacillus Species Isolated from Foods.</title>
        <authorList>
            <person name="De Jong A."/>
            <person name="Holsappel S."/>
            <person name="Kuipers O.P."/>
        </authorList>
    </citation>
    <scope>NUCLEOTIDE SEQUENCE [LARGE SCALE GENOMIC DNA]</scope>
    <source>
        <strain evidence="2 3">S3E15</strain>
    </source>
</reference>
<gene>
    <name evidence="2" type="ORF">S3E15_03063</name>
</gene>